<keyword evidence="6" id="KW-1185">Reference proteome</keyword>
<proteinExistence type="inferred from homology"/>
<dbReference type="GO" id="GO:0006334">
    <property type="term" value="P:nucleosome assembly"/>
    <property type="evidence" value="ECO:0007669"/>
    <property type="project" value="TreeGrafter"/>
</dbReference>
<comment type="similarity">
    <text evidence="1">Belongs to the AAA ATPase family.</text>
</comment>
<dbReference type="EMBL" id="JALJOR010000006">
    <property type="protein sequence ID" value="KAK9815216.1"/>
    <property type="molecule type" value="Genomic_DNA"/>
</dbReference>
<keyword evidence="3" id="KW-0067">ATP-binding</keyword>
<reference evidence="5 6" key="1">
    <citation type="journal article" date="2024" name="Nat. Commun.">
        <title>Phylogenomics reveals the evolutionary origins of lichenization in chlorophyte algae.</title>
        <authorList>
            <person name="Puginier C."/>
            <person name="Libourel C."/>
            <person name="Otte J."/>
            <person name="Skaloud P."/>
            <person name="Haon M."/>
            <person name="Grisel S."/>
            <person name="Petersen M."/>
            <person name="Berrin J.G."/>
            <person name="Delaux P.M."/>
            <person name="Dal Grande F."/>
            <person name="Keller J."/>
        </authorList>
    </citation>
    <scope>NUCLEOTIDE SEQUENCE [LARGE SCALE GENOMIC DNA]</scope>
    <source>
        <strain evidence="5 6">SAG 2043</strain>
    </source>
</reference>
<keyword evidence="2" id="KW-0547">Nucleotide-binding</keyword>
<dbReference type="PANTHER" id="PTHR23069">
    <property type="entry name" value="AAA DOMAIN-CONTAINING"/>
    <property type="match status" value="1"/>
</dbReference>
<dbReference type="InterPro" id="IPR045199">
    <property type="entry name" value="ATAD2-like"/>
</dbReference>
<sequence>MQGSESQQHVAIERASASLPCKLLIGGKGEVGQAPLAAALLQVVQEAPLHLLSLPVLVVEGEGDAALGCVRLLAEAFRRATTSQPIVLFLPRLDAWAVSRVVADPDEVDEAETVECQQPPALPTTSPFRGLLPIGARGSLVDEPMASPRRAEAHREAVVHAGQPTSPRHLTQQQQATKRALVKGCYQGTTADKDGVSTPGVEISVLSDVWNVFEQVLKQASSSQPILVLATTNMDPISLPPALLSFFGGQAAVDGCVGGDGQTAAGSGQPSSMVMLGSSSPEAWREAMAAALDLASEAIANTLTPEGHRDASKRHRSHLPEQAERSAPLRPAAGVQRAEPWAVMNSVAAGLATAPDYNENELREGVQLHERVVTAICLVSQRLWSDPRARAVSAAQASAGAPVDGREERESLLDVTKRAIAGGYNSLEEFQQAVQLTAEAVRRARGSGSRGHGGGNNEGRGHSTRAAAASALADEVVLDKQCYKRYELELNNRAFLS</sequence>
<organism evidence="5 6">
    <name type="scientific">[Myrmecia] bisecta</name>
    <dbReference type="NCBI Taxonomy" id="41462"/>
    <lineage>
        <taxon>Eukaryota</taxon>
        <taxon>Viridiplantae</taxon>
        <taxon>Chlorophyta</taxon>
        <taxon>core chlorophytes</taxon>
        <taxon>Trebouxiophyceae</taxon>
        <taxon>Trebouxiales</taxon>
        <taxon>Trebouxiaceae</taxon>
        <taxon>Myrmecia</taxon>
    </lineage>
</organism>
<dbReference type="GO" id="GO:0045815">
    <property type="term" value="P:transcription initiation-coupled chromatin remodeling"/>
    <property type="evidence" value="ECO:0007669"/>
    <property type="project" value="TreeGrafter"/>
</dbReference>
<dbReference type="GO" id="GO:0005524">
    <property type="term" value="F:ATP binding"/>
    <property type="evidence" value="ECO:0007669"/>
    <property type="project" value="UniProtKB-KW"/>
</dbReference>
<dbReference type="GO" id="GO:0016887">
    <property type="term" value="F:ATP hydrolysis activity"/>
    <property type="evidence" value="ECO:0007669"/>
    <property type="project" value="TreeGrafter"/>
</dbReference>
<protein>
    <submittedName>
        <fullName evidence="5">Uncharacterized protein</fullName>
    </submittedName>
</protein>
<evidence type="ECO:0000256" key="2">
    <source>
        <dbReference type="ARBA" id="ARBA00022741"/>
    </source>
</evidence>
<dbReference type="GO" id="GO:0006337">
    <property type="term" value="P:nucleosome disassembly"/>
    <property type="evidence" value="ECO:0007669"/>
    <property type="project" value="TreeGrafter"/>
</dbReference>
<dbReference type="Proteomes" id="UP001489004">
    <property type="component" value="Unassembled WGS sequence"/>
</dbReference>
<dbReference type="GO" id="GO:0003682">
    <property type="term" value="F:chromatin binding"/>
    <property type="evidence" value="ECO:0007669"/>
    <property type="project" value="TreeGrafter"/>
</dbReference>
<accession>A0AAW1PNP5</accession>
<gene>
    <name evidence="5" type="ORF">WJX72_000093</name>
</gene>
<evidence type="ECO:0000256" key="4">
    <source>
        <dbReference type="SAM" id="MobiDB-lite"/>
    </source>
</evidence>
<feature type="region of interest" description="Disordered" evidence="4">
    <location>
        <begin position="443"/>
        <end position="466"/>
    </location>
</feature>
<evidence type="ECO:0000256" key="3">
    <source>
        <dbReference type="ARBA" id="ARBA00022840"/>
    </source>
</evidence>
<evidence type="ECO:0000313" key="6">
    <source>
        <dbReference type="Proteomes" id="UP001489004"/>
    </source>
</evidence>
<feature type="region of interest" description="Disordered" evidence="4">
    <location>
        <begin position="304"/>
        <end position="334"/>
    </location>
</feature>
<dbReference type="PANTHER" id="PTHR23069:SF7">
    <property type="entry name" value="P-LOOP CONTAINING NUCLEOSIDE TRIPHOSPHATE HYDROLASES SUPERFAMILY PROTEIN"/>
    <property type="match status" value="1"/>
</dbReference>
<evidence type="ECO:0000256" key="1">
    <source>
        <dbReference type="ARBA" id="ARBA00006914"/>
    </source>
</evidence>
<dbReference type="GO" id="GO:0042393">
    <property type="term" value="F:histone binding"/>
    <property type="evidence" value="ECO:0007669"/>
    <property type="project" value="TreeGrafter"/>
</dbReference>
<comment type="caution">
    <text evidence="5">The sequence shown here is derived from an EMBL/GenBank/DDBJ whole genome shotgun (WGS) entry which is preliminary data.</text>
</comment>
<name>A0AAW1PNP5_9CHLO</name>
<dbReference type="GO" id="GO:0005634">
    <property type="term" value="C:nucleus"/>
    <property type="evidence" value="ECO:0007669"/>
    <property type="project" value="TreeGrafter"/>
</dbReference>
<dbReference type="AlphaFoldDB" id="A0AAW1PNP5"/>
<feature type="compositionally biased region" description="Gly residues" evidence="4">
    <location>
        <begin position="448"/>
        <end position="458"/>
    </location>
</feature>
<evidence type="ECO:0000313" key="5">
    <source>
        <dbReference type="EMBL" id="KAK9815216.1"/>
    </source>
</evidence>